<evidence type="ECO:0000313" key="5">
    <source>
        <dbReference type="Proteomes" id="UP000321947"/>
    </source>
</evidence>
<dbReference type="Proteomes" id="UP000321393">
    <property type="component" value="Unassembled WGS sequence"/>
</dbReference>
<sequence length="276" mass="31494">MAKKKNVQTPHAPIFNRLGDGGPHVQTSSSIDIKKKESTSRVSVWRRIKHIDVESCHGKEFPCEVKGEREIHSNFPSRMKRKTFATFNTGQGSLKVKRHDVIQTNLGKEDSEQREGEISCHHITILEELEIETPEEDAEDVPQSLEDGGQSTVDELKEINLGTIEEPHPTFISASLSSEKEGKYVCLPIEYKDIFAWSYKEMPGLDPKVAVHHLAIKPQYRLIKQAQRRFRSELIPQIEFKVNKSIEAGFIREVKYPTWIAILSLSEKRTGSFVFV</sequence>
<evidence type="ECO:0000256" key="1">
    <source>
        <dbReference type="SAM" id="MobiDB-lite"/>
    </source>
</evidence>
<evidence type="ECO:0000313" key="3">
    <source>
        <dbReference type="EMBL" id="TYK27627.1"/>
    </source>
</evidence>
<evidence type="ECO:0000313" key="4">
    <source>
        <dbReference type="Proteomes" id="UP000321393"/>
    </source>
</evidence>
<dbReference type="OrthoDB" id="1928766at2759"/>
<organism evidence="3 5">
    <name type="scientific">Cucumis melo var. makuwa</name>
    <name type="common">Oriental melon</name>
    <dbReference type="NCBI Taxonomy" id="1194695"/>
    <lineage>
        <taxon>Eukaryota</taxon>
        <taxon>Viridiplantae</taxon>
        <taxon>Streptophyta</taxon>
        <taxon>Embryophyta</taxon>
        <taxon>Tracheophyta</taxon>
        <taxon>Spermatophyta</taxon>
        <taxon>Magnoliopsida</taxon>
        <taxon>eudicotyledons</taxon>
        <taxon>Gunneridae</taxon>
        <taxon>Pentapetalae</taxon>
        <taxon>rosids</taxon>
        <taxon>fabids</taxon>
        <taxon>Cucurbitales</taxon>
        <taxon>Cucurbitaceae</taxon>
        <taxon>Benincaseae</taxon>
        <taxon>Cucumis</taxon>
    </lineage>
</organism>
<dbReference type="EMBL" id="SSTD01002663">
    <property type="protein sequence ID" value="TYK27627.1"/>
    <property type="molecule type" value="Genomic_DNA"/>
</dbReference>
<dbReference type="Proteomes" id="UP000321947">
    <property type="component" value="Unassembled WGS sequence"/>
</dbReference>
<comment type="caution">
    <text evidence="3">The sequence shown here is derived from an EMBL/GenBank/DDBJ whole genome shotgun (WGS) entry which is preliminary data.</text>
</comment>
<gene>
    <name evidence="3" type="ORF">E5676_scaffold3445G00120</name>
    <name evidence="2" type="ORF">E6C27_scaffold4784G00090</name>
</gene>
<evidence type="ECO:0000313" key="2">
    <source>
        <dbReference type="EMBL" id="KAA0051629.1"/>
    </source>
</evidence>
<protein>
    <recommendedName>
        <fullName evidence="6">Reverse transcriptase</fullName>
    </recommendedName>
</protein>
<dbReference type="Gene3D" id="3.10.10.10">
    <property type="entry name" value="HIV Type 1 Reverse Transcriptase, subunit A, domain 1"/>
    <property type="match status" value="1"/>
</dbReference>
<dbReference type="AlphaFoldDB" id="A0A5D3DV17"/>
<accession>A0A5D3DV17</accession>
<proteinExistence type="predicted"/>
<feature type="region of interest" description="Disordered" evidence="1">
    <location>
        <begin position="1"/>
        <end position="33"/>
    </location>
</feature>
<evidence type="ECO:0008006" key="6">
    <source>
        <dbReference type="Google" id="ProtNLM"/>
    </source>
</evidence>
<reference evidence="4 5" key="1">
    <citation type="submission" date="2019-08" db="EMBL/GenBank/DDBJ databases">
        <title>Draft genome sequences of two oriental melons (Cucumis melo L. var makuwa).</title>
        <authorList>
            <person name="Kwon S.-Y."/>
        </authorList>
    </citation>
    <scope>NUCLEOTIDE SEQUENCE [LARGE SCALE GENOMIC DNA]</scope>
    <source>
        <strain evidence="5">cv. Chang Bougi</strain>
        <strain evidence="4">cv. SW 3</strain>
        <tissue evidence="3">Leaf</tissue>
    </source>
</reference>
<dbReference type="EMBL" id="SSTE01011243">
    <property type="protein sequence ID" value="KAA0051629.1"/>
    <property type="molecule type" value="Genomic_DNA"/>
</dbReference>
<name>A0A5D3DV17_CUCMM</name>